<proteinExistence type="predicted"/>
<dbReference type="Proteomes" id="UP000050794">
    <property type="component" value="Unassembled WGS sequence"/>
</dbReference>
<evidence type="ECO:0000313" key="1">
    <source>
        <dbReference type="EMBL" id="VDM43316.1"/>
    </source>
</evidence>
<evidence type="ECO:0000313" key="2">
    <source>
        <dbReference type="Proteomes" id="UP000050794"/>
    </source>
</evidence>
<dbReference type="WBParaSite" id="TCNE_0001199501-mRNA-1">
    <property type="protein sequence ID" value="TCNE_0001199501-mRNA-1"/>
    <property type="gene ID" value="TCNE_0001199501"/>
</dbReference>
<reference evidence="1 2" key="2">
    <citation type="submission" date="2018-11" db="EMBL/GenBank/DDBJ databases">
        <authorList>
            <consortium name="Pathogen Informatics"/>
        </authorList>
    </citation>
    <scope>NUCLEOTIDE SEQUENCE [LARGE SCALE GENOMIC DNA]</scope>
</reference>
<sequence length="78" mass="8941">MANNATCIVKSEIFVDEASPHIEWVPIVQRNLTEIVNDALNEEDEADIEERRQYESSRQREKLARIGKMLNVSLTLIG</sequence>
<dbReference type="AlphaFoldDB" id="A0A183UU25"/>
<gene>
    <name evidence="1" type="ORF">TCNE_LOCUS11995</name>
</gene>
<protein>
    <submittedName>
        <fullName evidence="1 3">Uncharacterized protein</fullName>
    </submittedName>
</protein>
<reference evidence="3" key="1">
    <citation type="submission" date="2016-06" db="UniProtKB">
        <authorList>
            <consortium name="WormBaseParasite"/>
        </authorList>
    </citation>
    <scope>IDENTIFICATION</scope>
</reference>
<organism evidence="2 3">
    <name type="scientific">Toxocara canis</name>
    <name type="common">Canine roundworm</name>
    <dbReference type="NCBI Taxonomy" id="6265"/>
    <lineage>
        <taxon>Eukaryota</taxon>
        <taxon>Metazoa</taxon>
        <taxon>Ecdysozoa</taxon>
        <taxon>Nematoda</taxon>
        <taxon>Chromadorea</taxon>
        <taxon>Rhabditida</taxon>
        <taxon>Spirurina</taxon>
        <taxon>Ascaridomorpha</taxon>
        <taxon>Ascaridoidea</taxon>
        <taxon>Toxocaridae</taxon>
        <taxon>Toxocara</taxon>
    </lineage>
</organism>
<evidence type="ECO:0000313" key="3">
    <source>
        <dbReference type="WBParaSite" id="TCNE_0001199501-mRNA-1"/>
    </source>
</evidence>
<dbReference type="EMBL" id="UYWY01021073">
    <property type="protein sequence ID" value="VDM43316.1"/>
    <property type="molecule type" value="Genomic_DNA"/>
</dbReference>
<name>A0A183UU25_TOXCA</name>
<accession>A0A183UU25</accession>
<keyword evidence="2" id="KW-1185">Reference proteome</keyword>